<dbReference type="OrthoDB" id="310853at2759"/>
<feature type="domain" description="Timeless N-terminal" evidence="6">
    <location>
        <begin position="87"/>
        <end position="356"/>
    </location>
</feature>
<evidence type="ECO:0000256" key="3">
    <source>
        <dbReference type="ARBA" id="ARBA00023242"/>
    </source>
</evidence>
<dbReference type="EMBL" id="LK052938">
    <property type="protein sequence ID" value="CDR38040.1"/>
    <property type="molecule type" value="Genomic_DNA"/>
</dbReference>
<reference evidence="7" key="1">
    <citation type="journal article" date="2014" name="Genome Announc.">
        <title>Draft genome sequence of Rhodosporidium toruloides CECT1137, an oleaginous yeast of biotechnological interest.</title>
        <authorList>
            <person name="Morin N."/>
            <person name="Calcas X."/>
            <person name="Devillers H."/>
            <person name="Durrens P."/>
            <person name="Sherman D.J."/>
            <person name="Nicaud J.-M."/>
            <person name="Neuveglise C."/>
        </authorList>
    </citation>
    <scope>NUCLEOTIDE SEQUENCE</scope>
    <source>
        <strain evidence="7">CECT1137</strain>
    </source>
</reference>
<name>A0A061ARS6_RHOTO</name>
<feature type="region of interest" description="Disordered" evidence="5">
    <location>
        <begin position="611"/>
        <end position="645"/>
    </location>
</feature>
<comment type="subcellular location">
    <subcellularLocation>
        <location evidence="1">Nucleus</location>
    </subcellularLocation>
</comment>
<accession>A0A061ARS6</accession>
<dbReference type="AlphaFoldDB" id="A0A061ARS6"/>
<keyword evidence="3" id="KW-0539">Nucleus</keyword>
<dbReference type="InterPro" id="IPR044998">
    <property type="entry name" value="Timeless"/>
</dbReference>
<feature type="compositionally biased region" description="Acidic residues" evidence="5">
    <location>
        <begin position="634"/>
        <end position="645"/>
    </location>
</feature>
<dbReference type="GO" id="GO:0003677">
    <property type="term" value="F:DNA binding"/>
    <property type="evidence" value="ECO:0007669"/>
    <property type="project" value="TreeGrafter"/>
</dbReference>
<evidence type="ECO:0000256" key="5">
    <source>
        <dbReference type="SAM" id="MobiDB-lite"/>
    </source>
</evidence>
<sequence>MPKHKGYASDDSEPDTYNPYSDDEAPSAGRGAGPDEDLESGWSDGGAPMTAQQRKRAAMHPPISSICAALGGFEEFLDENGQVYTAYSLGDQVVGCLKDLKRFWRMDEKDDDRTVARIFHEIGVLKTDLIPILKTTLGSGAKGDRIALACVELIGAMTWPINVAEELRDAQLLGELKQSRDFTTLIDAQRGYKASIIKEGVLRHMMSILAGSLQKGRRDRTQKDENIISLILHVFRNLAYLTDRSTPASSASASAIEQSSLQSDLIASFSREGILDLLLAMSAHADSSDYAPWNMVVLDILHLLYRGVRADELMVPEKEVENTRLRELLDLEQKQGGREFALKGSRHSRFGTTIAVQSNGRKYILHKQSTLSEGPSATLDKIKRAKAKKVRIDDDLAPPATQLRPEAVRILYETSRKFVESAFNPFFASVLRDIRMERLKVRESDTLRFLYLCSFFLEFFLLLYRDDERRGISHLDEENGHDFGLVAELTEPHAIGFVTKRMKNALEEKPPLWTDLHAGVECFTQILLVIEALQASGIPEHIDVAEILQNKLYYEAETLEMVVTLITRYSSQSYKYLDSVMHLAYTLLRMLEKYSKSKAYMYVRKKKAGRAAAKKKRQKNKAADENEGDGLGMGEEEDEEQEEVEQSAVTFGEHAFQFEKFEQRFADESVLSTCMIYLESYKTFRTPEQMKRIVALMHRQAIKAKSEGLFYKPTVLELFRRIMEDRDIADAREGPNADLRKLIEYVLRKFFKAVQEHPFLLLECFFPKTRTQLGKMRMGEVDPFADSDDDTLMYKAKKIGEVEVQPGFSHTQQIGIAIACLLEGGEQRLVDMVKKQLVLASAARTEIILTTDGPPNDDVAMLGDENETDAALREKAAQLKGPSAEAVALFTPHNVEYGEDAEVKEAATVNPHVKLLMRLLSWESSEAPESGELVWSIPASILPSKLDSDLKIIEDFVLDPVDPQNGKSAAELLRKQRRKPVRRKRKIASEDEMELGSDGEPVVKVKRKRQKKRQEEEQAYKSAQFINDSDDEDDPDRDAAFFAAEAALRAKLAAGQVSVHLENGSKKRKQPKGSAAATSSVRATSPASSPPPAAPKKGKGKTGGRSKKAKKTKFDSEMVSDLEDDEELVGGLRKEADKQCNGADEEEKSAGPTSPASSSTVASRKRAPSASSATSSPPAVPTATADIAGDEDDEEAVGATQYKKKRRIVLDSDDE</sequence>
<evidence type="ECO:0000313" key="7">
    <source>
        <dbReference type="EMBL" id="CDR38040.1"/>
    </source>
</evidence>
<protein>
    <submittedName>
        <fullName evidence="7">RHTO0S03e02190g1_1</fullName>
    </submittedName>
</protein>
<gene>
    <name evidence="7" type="ORF">RHTO0S_03e02190g</name>
</gene>
<dbReference type="GO" id="GO:0043111">
    <property type="term" value="P:replication fork arrest"/>
    <property type="evidence" value="ECO:0007669"/>
    <property type="project" value="TreeGrafter"/>
</dbReference>
<dbReference type="GO" id="GO:0000076">
    <property type="term" value="P:DNA replication checkpoint signaling"/>
    <property type="evidence" value="ECO:0007669"/>
    <property type="project" value="TreeGrafter"/>
</dbReference>
<feature type="compositionally biased region" description="Basic residues" evidence="5">
    <location>
        <begin position="1096"/>
        <end position="1111"/>
    </location>
</feature>
<feature type="region of interest" description="Disordered" evidence="5">
    <location>
        <begin position="1059"/>
        <end position="1215"/>
    </location>
</feature>
<dbReference type="PANTHER" id="PTHR22940:SF4">
    <property type="entry name" value="PROTEIN TIMELESS HOMOLOG"/>
    <property type="match status" value="1"/>
</dbReference>
<feature type="compositionally biased region" description="Basic residues" evidence="5">
    <location>
        <begin position="975"/>
        <end position="986"/>
    </location>
</feature>
<feature type="region of interest" description="Disordered" evidence="5">
    <location>
        <begin position="1"/>
        <end position="57"/>
    </location>
</feature>
<organism evidence="7">
    <name type="scientific">Rhodotorula toruloides</name>
    <name type="common">Yeast</name>
    <name type="synonym">Rhodosporidium toruloides</name>
    <dbReference type="NCBI Taxonomy" id="5286"/>
    <lineage>
        <taxon>Eukaryota</taxon>
        <taxon>Fungi</taxon>
        <taxon>Dikarya</taxon>
        <taxon>Basidiomycota</taxon>
        <taxon>Pucciniomycotina</taxon>
        <taxon>Microbotryomycetes</taxon>
        <taxon>Sporidiobolales</taxon>
        <taxon>Sporidiobolaceae</taxon>
        <taxon>Rhodotorula</taxon>
    </lineage>
</organism>
<feature type="region of interest" description="Disordered" evidence="5">
    <location>
        <begin position="975"/>
        <end position="1038"/>
    </location>
</feature>
<feature type="compositionally biased region" description="Low complexity" evidence="5">
    <location>
        <begin position="1150"/>
        <end position="1187"/>
    </location>
</feature>
<keyword evidence="4" id="KW-0131">Cell cycle</keyword>
<evidence type="ECO:0000256" key="4">
    <source>
        <dbReference type="ARBA" id="ARBA00023306"/>
    </source>
</evidence>
<feature type="compositionally biased region" description="Low complexity" evidence="5">
    <location>
        <begin position="1073"/>
        <end position="1087"/>
    </location>
</feature>
<dbReference type="GO" id="GO:0031298">
    <property type="term" value="C:replication fork protection complex"/>
    <property type="evidence" value="ECO:0007669"/>
    <property type="project" value="TreeGrafter"/>
</dbReference>
<dbReference type="Pfam" id="PF04821">
    <property type="entry name" value="TIMELESS"/>
    <property type="match status" value="1"/>
</dbReference>
<dbReference type="GO" id="GO:0006281">
    <property type="term" value="P:DNA repair"/>
    <property type="evidence" value="ECO:0007669"/>
    <property type="project" value="TreeGrafter"/>
</dbReference>
<dbReference type="PANTHER" id="PTHR22940">
    <property type="entry name" value="TIMEOUT/TIMELESS-2"/>
    <property type="match status" value="1"/>
</dbReference>
<feature type="compositionally biased region" description="Acidic residues" evidence="5">
    <location>
        <begin position="1118"/>
        <end position="1128"/>
    </location>
</feature>
<proteinExistence type="predicted"/>
<evidence type="ECO:0000259" key="6">
    <source>
        <dbReference type="Pfam" id="PF04821"/>
    </source>
</evidence>
<evidence type="ECO:0000256" key="2">
    <source>
        <dbReference type="ARBA" id="ARBA00022880"/>
    </source>
</evidence>
<dbReference type="InterPro" id="IPR006906">
    <property type="entry name" value="Timeless_N"/>
</dbReference>
<feature type="compositionally biased region" description="Basic residues" evidence="5">
    <location>
        <begin position="611"/>
        <end position="620"/>
    </location>
</feature>
<evidence type="ECO:0000256" key="1">
    <source>
        <dbReference type="ARBA" id="ARBA00004123"/>
    </source>
</evidence>
<keyword evidence="2" id="KW-0236">DNA replication inhibitor</keyword>